<dbReference type="GO" id="GO:0016987">
    <property type="term" value="F:sigma factor activity"/>
    <property type="evidence" value="ECO:0007669"/>
    <property type="project" value="UniProtKB-KW"/>
</dbReference>
<evidence type="ECO:0000256" key="1">
    <source>
        <dbReference type="ARBA" id="ARBA00010641"/>
    </source>
</evidence>
<name>A0A1C3NVW7_9ACTN</name>
<dbReference type="Pfam" id="PF04542">
    <property type="entry name" value="Sigma70_r2"/>
    <property type="match status" value="1"/>
</dbReference>
<evidence type="ECO:0000259" key="7">
    <source>
        <dbReference type="Pfam" id="PF08281"/>
    </source>
</evidence>
<dbReference type="GO" id="GO:0003677">
    <property type="term" value="F:DNA binding"/>
    <property type="evidence" value="ECO:0007669"/>
    <property type="project" value="UniProtKB-KW"/>
</dbReference>
<dbReference type="CDD" id="cd06171">
    <property type="entry name" value="Sigma70_r4"/>
    <property type="match status" value="1"/>
</dbReference>
<dbReference type="SUPFAM" id="SSF88946">
    <property type="entry name" value="Sigma2 domain of RNA polymerase sigma factors"/>
    <property type="match status" value="1"/>
</dbReference>
<evidence type="ECO:0000256" key="2">
    <source>
        <dbReference type="ARBA" id="ARBA00023015"/>
    </source>
</evidence>
<gene>
    <name evidence="8" type="ORF">FDG2_1577</name>
</gene>
<protein>
    <submittedName>
        <fullName evidence="8">RNA polymerase, sigma-24 subunit, ECF subfamily</fullName>
    </submittedName>
</protein>
<dbReference type="InterPro" id="IPR007627">
    <property type="entry name" value="RNA_pol_sigma70_r2"/>
</dbReference>
<dbReference type="PANTHER" id="PTHR43133:SF8">
    <property type="entry name" value="RNA POLYMERASE SIGMA FACTOR HI_1459-RELATED"/>
    <property type="match status" value="1"/>
</dbReference>
<dbReference type="SUPFAM" id="SSF88659">
    <property type="entry name" value="Sigma3 and sigma4 domains of RNA polymerase sigma factors"/>
    <property type="match status" value="1"/>
</dbReference>
<keyword evidence="2" id="KW-0805">Transcription regulation</keyword>
<keyword evidence="5" id="KW-0804">Transcription</keyword>
<dbReference type="PANTHER" id="PTHR43133">
    <property type="entry name" value="RNA POLYMERASE ECF-TYPE SIGMA FACTO"/>
    <property type="match status" value="1"/>
</dbReference>
<dbReference type="Gene3D" id="1.10.10.10">
    <property type="entry name" value="Winged helix-like DNA-binding domain superfamily/Winged helix DNA-binding domain"/>
    <property type="match status" value="1"/>
</dbReference>
<dbReference type="EMBL" id="FLUV01000651">
    <property type="protein sequence ID" value="SBW20050.1"/>
    <property type="molecule type" value="Genomic_DNA"/>
</dbReference>
<evidence type="ECO:0000313" key="9">
    <source>
        <dbReference type="Proteomes" id="UP000199013"/>
    </source>
</evidence>
<dbReference type="AlphaFoldDB" id="A0A1C3NVW7"/>
<dbReference type="InterPro" id="IPR014284">
    <property type="entry name" value="RNA_pol_sigma-70_dom"/>
</dbReference>
<dbReference type="Proteomes" id="UP000199013">
    <property type="component" value="Unassembled WGS sequence"/>
</dbReference>
<evidence type="ECO:0000256" key="3">
    <source>
        <dbReference type="ARBA" id="ARBA00023082"/>
    </source>
</evidence>
<dbReference type="NCBIfam" id="TIGR02937">
    <property type="entry name" value="sigma70-ECF"/>
    <property type="match status" value="1"/>
</dbReference>
<dbReference type="InterPro" id="IPR039425">
    <property type="entry name" value="RNA_pol_sigma-70-like"/>
</dbReference>
<dbReference type="InterPro" id="IPR013249">
    <property type="entry name" value="RNA_pol_sigma70_r4_t2"/>
</dbReference>
<dbReference type="InterPro" id="IPR013324">
    <property type="entry name" value="RNA_pol_sigma_r3/r4-like"/>
</dbReference>
<dbReference type="InterPro" id="IPR013325">
    <property type="entry name" value="RNA_pol_sigma_r2"/>
</dbReference>
<evidence type="ECO:0000259" key="6">
    <source>
        <dbReference type="Pfam" id="PF04542"/>
    </source>
</evidence>
<evidence type="ECO:0000313" key="8">
    <source>
        <dbReference type="EMBL" id="SBW20050.1"/>
    </source>
</evidence>
<comment type="similarity">
    <text evidence="1">Belongs to the sigma-70 factor family. ECF subfamily.</text>
</comment>
<proteinExistence type="inferred from homology"/>
<keyword evidence="4" id="KW-0238">DNA-binding</keyword>
<dbReference type="Pfam" id="PF08281">
    <property type="entry name" value="Sigma70_r4_2"/>
    <property type="match status" value="1"/>
</dbReference>
<organism evidence="8 9">
    <name type="scientific">Candidatus Protofrankia californiensis</name>
    <dbReference type="NCBI Taxonomy" id="1839754"/>
    <lineage>
        <taxon>Bacteria</taxon>
        <taxon>Bacillati</taxon>
        <taxon>Actinomycetota</taxon>
        <taxon>Actinomycetes</taxon>
        <taxon>Frankiales</taxon>
        <taxon>Frankiaceae</taxon>
        <taxon>Protofrankia</taxon>
    </lineage>
</organism>
<sequence>MPASLTERLFEELFRDHHLMVLRFAQRRLGDDMVAWDVVSETFLVAWRSWQRRPATPPETRAWLYTIAGNAVRNQQRAGVRAARLAAKISVAAQRPGILSTRVGDIADEAVGKDVALSALEQLPDGERELLRLVAWEGLDLAELAAVLAISPSAAKVRLHRARRRLQKALGGTAAMPAPAVPIPPPIEGRP</sequence>
<keyword evidence="9" id="KW-1185">Reference proteome</keyword>
<keyword evidence="3" id="KW-0731">Sigma factor</keyword>
<evidence type="ECO:0000256" key="4">
    <source>
        <dbReference type="ARBA" id="ARBA00023125"/>
    </source>
</evidence>
<accession>A0A1C3NVW7</accession>
<dbReference type="Gene3D" id="1.10.1740.10">
    <property type="match status" value="1"/>
</dbReference>
<dbReference type="GO" id="GO:0006352">
    <property type="term" value="P:DNA-templated transcription initiation"/>
    <property type="evidence" value="ECO:0007669"/>
    <property type="project" value="InterPro"/>
</dbReference>
<feature type="domain" description="RNA polymerase sigma factor 70 region 4 type 2" evidence="7">
    <location>
        <begin position="117"/>
        <end position="166"/>
    </location>
</feature>
<feature type="domain" description="RNA polymerase sigma-70 region 2" evidence="6">
    <location>
        <begin position="13"/>
        <end position="78"/>
    </location>
</feature>
<evidence type="ECO:0000256" key="5">
    <source>
        <dbReference type="ARBA" id="ARBA00023163"/>
    </source>
</evidence>
<reference evidence="9" key="1">
    <citation type="submission" date="2016-02" db="EMBL/GenBank/DDBJ databases">
        <authorList>
            <person name="Wibberg D."/>
        </authorList>
    </citation>
    <scope>NUCLEOTIDE SEQUENCE [LARGE SCALE GENOMIC DNA]</scope>
</reference>
<dbReference type="InterPro" id="IPR036388">
    <property type="entry name" value="WH-like_DNA-bd_sf"/>
</dbReference>